<dbReference type="EMBL" id="CM027689">
    <property type="protein sequence ID" value="KAG0514803.1"/>
    <property type="molecule type" value="Genomic_DNA"/>
</dbReference>
<evidence type="ECO:0000313" key="1">
    <source>
        <dbReference type="EMBL" id="KAG0514803.1"/>
    </source>
</evidence>
<sequence length="90" mass="9823">MLVLCQRGSEGGLDHAVLVLHRSGRRVLVLRFKGMYNGFLNPVPSTQVLRKNTPYEPRDGTPAAMYGPLLDSLLRGSRALACAGRCYGCC</sequence>
<dbReference type="Proteomes" id="UP000807115">
    <property type="component" value="Chromosome 10"/>
</dbReference>
<comment type="caution">
    <text evidence="1">The sequence shown here is derived from an EMBL/GenBank/DDBJ whole genome shotgun (WGS) entry which is preliminary data.</text>
</comment>
<proteinExistence type="predicted"/>
<reference evidence="1" key="1">
    <citation type="journal article" date="2019" name="BMC Genomics">
        <title>A new reference genome for Sorghum bicolor reveals high levels of sequence similarity between sweet and grain genotypes: implications for the genetics of sugar metabolism.</title>
        <authorList>
            <person name="Cooper E.A."/>
            <person name="Brenton Z.W."/>
            <person name="Flinn B.S."/>
            <person name="Jenkins J."/>
            <person name="Shu S."/>
            <person name="Flowers D."/>
            <person name="Luo F."/>
            <person name="Wang Y."/>
            <person name="Xia P."/>
            <person name="Barry K."/>
            <person name="Daum C."/>
            <person name="Lipzen A."/>
            <person name="Yoshinaga Y."/>
            <person name="Schmutz J."/>
            <person name="Saski C."/>
            <person name="Vermerris W."/>
            <person name="Kresovich S."/>
        </authorList>
    </citation>
    <scope>NUCLEOTIDE SEQUENCE</scope>
</reference>
<gene>
    <name evidence="1" type="ORF">BDA96_10G224800</name>
</gene>
<reference evidence="1" key="2">
    <citation type="submission" date="2020-10" db="EMBL/GenBank/DDBJ databases">
        <authorList>
            <person name="Cooper E.A."/>
            <person name="Brenton Z.W."/>
            <person name="Flinn B.S."/>
            <person name="Jenkins J."/>
            <person name="Shu S."/>
            <person name="Flowers D."/>
            <person name="Luo F."/>
            <person name="Wang Y."/>
            <person name="Xia P."/>
            <person name="Barry K."/>
            <person name="Daum C."/>
            <person name="Lipzen A."/>
            <person name="Yoshinaga Y."/>
            <person name="Schmutz J."/>
            <person name="Saski C."/>
            <person name="Vermerris W."/>
            <person name="Kresovich S."/>
        </authorList>
    </citation>
    <scope>NUCLEOTIDE SEQUENCE</scope>
</reference>
<accession>A0A921Q3S7</accession>
<protein>
    <submittedName>
        <fullName evidence="1">Uncharacterized protein</fullName>
    </submittedName>
</protein>
<dbReference type="AlphaFoldDB" id="A0A921Q3S7"/>
<name>A0A921Q3S7_SORBI</name>
<evidence type="ECO:0000313" key="2">
    <source>
        <dbReference type="Proteomes" id="UP000807115"/>
    </source>
</evidence>
<organism evidence="1 2">
    <name type="scientific">Sorghum bicolor</name>
    <name type="common">Sorghum</name>
    <name type="synonym">Sorghum vulgare</name>
    <dbReference type="NCBI Taxonomy" id="4558"/>
    <lineage>
        <taxon>Eukaryota</taxon>
        <taxon>Viridiplantae</taxon>
        <taxon>Streptophyta</taxon>
        <taxon>Embryophyta</taxon>
        <taxon>Tracheophyta</taxon>
        <taxon>Spermatophyta</taxon>
        <taxon>Magnoliopsida</taxon>
        <taxon>Liliopsida</taxon>
        <taxon>Poales</taxon>
        <taxon>Poaceae</taxon>
        <taxon>PACMAD clade</taxon>
        <taxon>Panicoideae</taxon>
        <taxon>Andropogonodae</taxon>
        <taxon>Andropogoneae</taxon>
        <taxon>Sorghinae</taxon>
        <taxon>Sorghum</taxon>
    </lineage>
</organism>